<name>A0A6N2AR68_SOLCI</name>
<evidence type="ECO:0000313" key="1">
    <source>
        <dbReference type="EMBL" id="TMW84815.1"/>
    </source>
</evidence>
<protein>
    <submittedName>
        <fullName evidence="1">Uncharacterized protein</fullName>
    </submittedName>
</protein>
<sequence length="69" mass="7507">MKTWKNFGEIAEVTTLGAIDVPSTPRRSVGCHRLMKEILLKDYQGILTKCGATEALDGPSCTSVIVNIK</sequence>
<dbReference type="EMBL" id="RXGB01008399">
    <property type="protein sequence ID" value="TMW84815.1"/>
    <property type="molecule type" value="Genomic_DNA"/>
</dbReference>
<reference evidence="1" key="1">
    <citation type="submission" date="2019-05" db="EMBL/GenBank/DDBJ databases">
        <title>The de novo reference genome and transcriptome assemblies of the wild tomato species Solanum chilense.</title>
        <authorList>
            <person name="Stam R."/>
            <person name="Nosenko T."/>
            <person name="Hoerger A.C."/>
            <person name="Stephan W."/>
            <person name="Seidel M.A."/>
            <person name="Kuhn J.M.M."/>
            <person name="Haberer G."/>
            <person name="Tellier A."/>
        </authorList>
    </citation>
    <scope>NUCLEOTIDE SEQUENCE</scope>
    <source>
        <tissue evidence="1">Mature leaves</tissue>
    </source>
</reference>
<accession>A0A6N2AR68</accession>
<comment type="caution">
    <text evidence="1">The sequence shown here is derived from an EMBL/GenBank/DDBJ whole genome shotgun (WGS) entry which is preliminary data.</text>
</comment>
<gene>
    <name evidence="1" type="ORF">EJD97_024317</name>
</gene>
<proteinExistence type="predicted"/>
<organism evidence="1">
    <name type="scientific">Solanum chilense</name>
    <name type="common">Tomato</name>
    <name type="synonym">Lycopersicon chilense</name>
    <dbReference type="NCBI Taxonomy" id="4083"/>
    <lineage>
        <taxon>Eukaryota</taxon>
        <taxon>Viridiplantae</taxon>
        <taxon>Streptophyta</taxon>
        <taxon>Embryophyta</taxon>
        <taxon>Tracheophyta</taxon>
        <taxon>Spermatophyta</taxon>
        <taxon>Magnoliopsida</taxon>
        <taxon>eudicotyledons</taxon>
        <taxon>Gunneridae</taxon>
        <taxon>Pentapetalae</taxon>
        <taxon>asterids</taxon>
        <taxon>lamiids</taxon>
        <taxon>Solanales</taxon>
        <taxon>Solanaceae</taxon>
        <taxon>Solanoideae</taxon>
        <taxon>Solaneae</taxon>
        <taxon>Solanum</taxon>
        <taxon>Solanum subgen. Lycopersicon</taxon>
    </lineage>
</organism>
<dbReference type="AlphaFoldDB" id="A0A6N2AR68"/>